<keyword evidence="2" id="KW-0805">Transcription regulation</keyword>
<dbReference type="EMBL" id="PRLP01000169">
    <property type="protein sequence ID" value="PPC73984.1"/>
    <property type="molecule type" value="Genomic_DNA"/>
</dbReference>
<dbReference type="InterPro" id="IPR001034">
    <property type="entry name" value="DeoR_HTH"/>
</dbReference>
<dbReference type="InterPro" id="IPR036390">
    <property type="entry name" value="WH_DNA-bd_sf"/>
</dbReference>
<dbReference type="InterPro" id="IPR037171">
    <property type="entry name" value="NagB/RpiA_transferase-like"/>
</dbReference>
<dbReference type="PROSITE" id="PS00894">
    <property type="entry name" value="HTH_DEOR_1"/>
    <property type="match status" value="1"/>
</dbReference>
<evidence type="ECO:0000256" key="3">
    <source>
        <dbReference type="ARBA" id="ARBA00023125"/>
    </source>
</evidence>
<evidence type="ECO:0000256" key="1">
    <source>
        <dbReference type="ARBA" id="ARBA00022491"/>
    </source>
</evidence>
<dbReference type="PROSITE" id="PS51000">
    <property type="entry name" value="HTH_DEOR_2"/>
    <property type="match status" value="1"/>
</dbReference>
<reference evidence="6 7" key="1">
    <citation type="submission" date="2018-02" db="EMBL/GenBank/DDBJ databases">
        <title>novel marine gammaproteobacteria from coastal saline agro ecosystem.</title>
        <authorList>
            <person name="Krishnan R."/>
            <person name="Ramesh Kumar N."/>
        </authorList>
    </citation>
    <scope>NUCLEOTIDE SEQUENCE [LARGE SCALE GENOMIC DNA]</scope>
    <source>
        <strain evidence="6 7">228</strain>
    </source>
</reference>
<evidence type="ECO:0000256" key="4">
    <source>
        <dbReference type="ARBA" id="ARBA00023163"/>
    </source>
</evidence>
<dbReference type="OrthoDB" id="9814815at2"/>
<evidence type="ECO:0000256" key="2">
    <source>
        <dbReference type="ARBA" id="ARBA00023015"/>
    </source>
</evidence>
<dbReference type="SUPFAM" id="SSF46785">
    <property type="entry name" value="Winged helix' DNA-binding domain"/>
    <property type="match status" value="1"/>
</dbReference>
<dbReference type="GO" id="GO:0003700">
    <property type="term" value="F:DNA-binding transcription factor activity"/>
    <property type="evidence" value="ECO:0007669"/>
    <property type="project" value="InterPro"/>
</dbReference>
<evidence type="ECO:0000259" key="5">
    <source>
        <dbReference type="PROSITE" id="PS51000"/>
    </source>
</evidence>
<dbReference type="SMART" id="SM01134">
    <property type="entry name" value="DeoRC"/>
    <property type="match status" value="1"/>
</dbReference>
<gene>
    <name evidence="6" type="ORF">C4K68_28095</name>
</gene>
<dbReference type="SMART" id="SM00420">
    <property type="entry name" value="HTH_DEOR"/>
    <property type="match status" value="1"/>
</dbReference>
<dbReference type="InterPro" id="IPR014036">
    <property type="entry name" value="DeoR-like_C"/>
</dbReference>
<sequence length="257" mass="27891">MQDFSLPEQRRQHILELLATHGKVIATELSVALGVSEDTVRRDLKELDNAGLLCRVHGGALPSTIVAQSYSQRRLLPTESRQSLVAAVTPLLKDGQMVFMDSGTTLELLARHLPQDRRLTVVTASPPVMMALQDHTQIEVIMLGGKLNKTTMSAVGGEVLEALGKIRFDLCLLGVCGIHPQLGVMASDYDEAQVKRLAITQAKEVVALGTADKLEATAPFKIADVEVLAYLLTDAQATDQMLERYRLAGVNVVRGEA</sequence>
<evidence type="ECO:0000313" key="6">
    <source>
        <dbReference type="EMBL" id="PPC73984.1"/>
    </source>
</evidence>
<dbReference type="InterPro" id="IPR036388">
    <property type="entry name" value="WH-like_DNA-bd_sf"/>
</dbReference>
<dbReference type="InterPro" id="IPR050313">
    <property type="entry name" value="Carb_Metab_HTH_regulators"/>
</dbReference>
<evidence type="ECO:0000313" key="7">
    <source>
        <dbReference type="Proteomes" id="UP000238196"/>
    </source>
</evidence>
<feature type="domain" description="HTH deoR-type" evidence="5">
    <location>
        <begin position="7"/>
        <end position="62"/>
    </location>
</feature>
<dbReference type="PRINTS" id="PR00037">
    <property type="entry name" value="HTHLACR"/>
</dbReference>
<dbReference type="SUPFAM" id="SSF100950">
    <property type="entry name" value="NagB/RpiA/CoA transferase-like"/>
    <property type="match status" value="1"/>
</dbReference>
<dbReference type="AlphaFoldDB" id="A0A2S5KGQ3"/>
<dbReference type="PANTHER" id="PTHR30363">
    <property type="entry name" value="HTH-TYPE TRANSCRIPTIONAL REGULATOR SRLR-RELATED"/>
    <property type="match status" value="1"/>
</dbReference>
<dbReference type="Proteomes" id="UP000238196">
    <property type="component" value="Unassembled WGS sequence"/>
</dbReference>
<dbReference type="Pfam" id="PF08220">
    <property type="entry name" value="HTH_DeoR"/>
    <property type="match status" value="1"/>
</dbReference>
<comment type="caution">
    <text evidence="6">The sequence shown here is derived from an EMBL/GenBank/DDBJ whole genome shotgun (WGS) entry which is preliminary data.</text>
</comment>
<name>A0A2S5KGQ3_9PROT</name>
<dbReference type="Pfam" id="PF00455">
    <property type="entry name" value="DeoRC"/>
    <property type="match status" value="1"/>
</dbReference>
<dbReference type="Gene3D" id="1.10.10.10">
    <property type="entry name" value="Winged helix-like DNA-binding domain superfamily/Winged helix DNA-binding domain"/>
    <property type="match status" value="1"/>
</dbReference>
<keyword evidence="1" id="KW-0678">Repressor</keyword>
<keyword evidence="3" id="KW-0238">DNA-binding</keyword>
<proteinExistence type="predicted"/>
<protein>
    <submittedName>
        <fullName evidence="6">DeoR family transcriptional regulator</fullName>
    </submittedName>
</protein>
<organism evidence="6 7">
    <name type="scientific">Proteobacteria bacterium 228</name>
    <dbReference type="NCBI Taxonomy" id="2083153"/>
    <lineage>
        <taxon>Bacteria</taxon>
        <taxon>Pseudomonadati</taxon>
        <taxon>Pseudomonadota</taxon>
    </lineage>
</organism>
<accession>A0A2S5KGQ3</accession>
<dbReference type="PANTHER" id="PTHR30363:SF4">
    <property type="entry name" value="GLYCEROL-3-PHOSPHATE REGULON REPRESSOR"/>
    <property type="match status" value="1"/>
</dbReference>
<dbReference type="InterPro" id="IPR018356">
    <property type="entry name" value="Tscrpt_reg_HTH_DeoR_CS"/>
</dbReference>
<keyword evidence="4" id="KW-0804">Transcription</keyword>
<dbReference type="GO" id="GO:0003677">
    <property type="term" value="F:DNA binding"/>
    <property type="evidence" value="ECO:0007669"/>
    <property type="project" value="UniProtKB-KW"/>
</dbReference>